<organism evidence="2 3">
    <name type="scientific">Trifolium medium</name>
    <dbReference type="NCBI Taxonomy" id="97028"/>
    <lineage>
        <taxon>Eukaryota</taxon>
        <taxon>Viridiplantae</taxon>
        <taxon>Streptophyta</taxon>
        <taxon>Embryophyta</taxon>
        <taxon>Tracheophyta</taxon>
        <taxon>Spermatophyta</taxon>
        <taxon>Magnoliopsida</taxon>
        <taxon>eudicotyledons</taxon>
        <taxon>Gunneridae</taxon>
        <taxon>Pentapetalae</taxon>
        <taxon>rosids</taxon>
        <taxon>fabids</taxon>
        <taxon>Fabales</taxon>
        <taxon>Fabaceae</taxon>
        <taxon>Papilionoideae</taxon>
        <taxon>50 kb inversion clade</taxon>
        <taxon>NPAAA clade</taxon>
        <taxon>Hologalegina</taxon>
        <taxon>IRL clade</taxon>
        <taxon>Trifolieae</taxon>
        <taxon>Trifolium</taxon>
    </lineage>
</organism>
<feature type="non-terminal residue" evidence="2">
    <location>
        <position position="75"/>
    </location>
</feature>
<sequence length="75" mass="8653">MEFNEGDHVFLKVTPILKLRGAFKTKKLCPRYIGMFQIIERIGEVAYRLALPPLMTGMHDVFMYHNSGNLSPTLR</sequence>
<proteinExistence type="predicted"/>
<dbReference type="AlphaFoldDB" id="A0A392S630"/>
<dbReference type="Pfam" id="PF24626">
    <property type="entry name" value="SH3_Tf2-1"/>
    <property type="match status" value="1"/>
</dbReference>
<evidence type="ECO:0000313" key="2">
    <source>
        <dbReference type="EMBL" id="MCI44351.1"/>
    </source>
</evidence>
<dbReference type="PANTHER" id="PTHR46148:SF60">
    <property type="entry name" value="CHROMO DOMAIN-CONTAINING PROTEIN"/>
    <property type="match status" value="1"/>
</dbReference>
<dbReference type="Proteomes" id="UP000265520">
    <property type="component" value="Unassembled WGS sequence"/>
</dbReference>
<evidence type="ECO:0000259" key="1">
    <source>
        <dbReference type="Pfam" id="PF24626"/>
    </source>
</evidence>
<name>A0A392S630_9FABA</name>
<evidence type="ECO:0000313" key="3">
    <source>
        <dbReference type="Proteomes" id="UP000265520"/>
    </source>
</evidence>
<dbReference type="PANTHER" id="PTHR46148">
    <property type="entry name" value="CHROMO DOMAIN-CONTAINING PROTEIN"/>
    <property type="match status" value="1"/>
</dbReference>
<accession>A0A392S630</accession>
<dbReference type="EMBL" id="LXQA010329394">
    <property type="protein sequence ID" value="MCI44351.1"/>
    <property type="molecule type" value="Genomic_DNA"/>
</dbReference>
<feature type="domain" description="Tf2-1-like SH3-like" evidence="1">
    <location>
        <begin position="6"/>
        <end position="62"/>
    </location>
</feature>
<dbReference type="InterPro" id="IPR056924">
    <property type="entry name" value="SH3_Tf2-1"/>
</dbReference>
<keyword evidence="3" id="KW-1185">Reference proteome</keyword>
<reference evidence="2 3" key="1">
    <citation type="journal article" date="2018" name="Front. Plant Sci.">
        <title>Red Clover (Trifolium pratense) and Zigzag Clover (T. medium) - A Picture of Genomic Similarities and Differences.</title>
        <authorList>
            <person name="Dluhosova J."/>
            <person name="Istvanek J."/>
            <person name="Nedelnik J."/>
            <person name="Repkova J."/>
        </authorList>
    </citation>
    <scope>NUCLEOTIDE SEQUENCE [LARGE SCALE GENOMIC DNA]</scope>
    <source>
        <strain evidence="3">cv. 10/8</strain>
        <tissue evidence="2">Leaf</tissue>
    </source>
</reference>
<comment type="caution">
    <text evidence="2">The sequence shown here is derived from an EMBL/GenBank/DDBJ whole genome shotgun (WGS) entry which is preliminary data.</text>
</comment>
<protein>
    <recommendedName>
        <fullName evidence="1">Tf2-1-like SH3-like domain-containing protein</fullName>
    </recommendedName>
</protein>